<proteinExistence type="predicted"/>
<dbReference type="EMBL" id="JBHUHV010000014">
    <property type="protein sequence ID" value="MFD2066035.1"/>
    <property type="molecule type" value="Genomic_DNA"/>
</dbReference>
<name>A0ABW4WVM7_9BACT</name>
<comment type="caution">
    <text evidence="1">The sequence shown here is derived from an EMBL/GenBank/DDBJ whole genome shotgun (WGS) entry which is preliminary data.</text>
</comment>
<accession>A0ABW4WVM7</accession>
<keyword evidence="2" id="KW-1185">Reference proteome</keyword>
<evidence type="ECO:0000313" key="1">
    <source>
        <dbReference type="EMBL" id="MFD2066035.1"/>
    </source>
</evidence>
<dbReference type="Proteomes" id="UP001597369">
    <property type="component" value="Unassembled WGS sequence"/>
</dbReference>
<sequence length="86" mass="9054">MNKLTTLTQLAPPQANSVDALTTSPPTLPVVSEEEFLNFSTIDGNIVPQLAGASAVSNGAGVFIGDYFVGMADNFLTYSNLAIIQY</sequence>
<evidence type="ECO:0000313" key="2">
    <source>
        <dbReference type="Proteomes" id="UP001597369"/>
    </source>
</evidence>
<protein>
    <submittedName>
        <fullName evidence="1">Uncharacterized protein</fullName>
    </submittedName>
</protein>
<gene>
    <name evidence="1" type="ORF">ACFSKU_04010</name>
</gene>
<organism evidence="1 2">
    <name type="scientific">Pontibacter silvestris</name>
    <dbReference type="NCBI Taxonomy" id="2305183"/>
    <lineage>
        <taxon>Bacteria</taxon>
        <taxon>Pseudomonadati</taxon>
        <taxon>Bacteroidota</taxon>
        <taxon>Cytophagia</taxon>
        <taxon>Cytophagales</taxon>
        <taxon>Hymenobacteraceae</taxon>
        <taxon>Pontibacter</taxon>
    </lineage>
</organism>
<dbReference type="RefSeq" id="WP_229962128.1">
    <property type="nucleotide sequence ID" value="NZ_JAJJWI010000019.1"/>
</dbReference>
<reference evidence="2" key="1">
    <citation type="journal article" date="2019" name="Int. J. Syst. Evol. Microbiol.">
        <title>The Global Catalogue of Microorganisms (GCM) 10K type strain sequencing project: providing services to taxonomists for standard genome sequencing and annotation.</title>
        <authorList>
            <consortium name="The Broad Institute Genomics Platform"/>
            <consortium name="The Broad Institute Genome Sequencing Center for Infectious Disease"/>
            <person name="Wu L."/>
            <person name="Ma J."/>
        </authorList>
    </citation>
    <scope>NUCLEOTIDE SEQUENCE [LARGE SCALE GENOMIC DNA]</scope>
    <source>
        <strain evidence="2">JCM 16545</strain>
    </source>
</reference>